<evidence type="ECO:0000313" key="2">
    <source>
        <dbReference type="EMBL" id="CAD9280708.1"/>
    </source>
</evidence>
<sequence>MTKHDRHCYFTSHCRLCFAIGKRKATMTQRKATQDDQIRAKLLNRLGIYESIEGSNAPATAAQNRRLRILRGMGVGYTIKPSPPDGSAVRPPLGGVASHAEPLKTGSSASPTTRRNKSSKIAFQDEVDVIPIPMRTEYSDRIKSRIWSNRFELQENAKRNAVEFAAEGWDWRTVTEDENMYICSVSGELVHPVHCQHLVSDEVAATSSPDSTLERGETVYQE</sequence>
<reference evidence="2" key="1">
    <citation type="submission" date="2021-01" db="EMBL/GenBank/DDBJ databases">
        <authorList>
            <person name="Corre E."/>
            <person name="Pelletier E."/>
            <person name="Niang G."/>
            <person name="Scheremetjew M."/>
            <person name="Finn R."/>
            <person name="Kale V."/>
            <person name="Holt S."/>
            <person name="Cochrane G."/>
            <person name="Meng A."/>
            <person name="Brown T."/>
            <person name="Cohen L."/>
        </authorList>
    </citation>
    <scope>NUCLEOTIDE SEQUENCE</scope>
    <source>
        <strain evidence="2">CCMP 410</strain>
    </source>
</reference>
<proteinExistence type="predicted"/>
<organism evidence="2">
    <name type="scientific">Grammatophora oceanica</name>
    <dbReference type="NCBI Taxonomy" id="210454"/>
    <lineage>
        <taxon>Eukaryota</taxon>
        <taxon>Sar</taxon>
        <taxon>Stramenopiles</taxon>
        <taxon>Ochrophyta</taxon>
        <taxon>Bacillariophyta</taxon>
        <taxon>Fragilariophyceae</taxon>
        <taxon>Fragilariophycidae</taxon>
        <taxon>Rhabdonematales</taxon>
        <taxon>Grammatophoraceae</taxon>
        <taxon>Grammatophora</taxon>
    </lineage>
</organism>
<gene>
    <name evidence="2" type="ORF">GOCE00092_LOCUS9618</name>
</gene>
<dbReference type="AlphaFoldDB" id="A0A7S1UWJ2"/>
<accession>A0A7S1UWJ2</accession>
<evidence type="ECO:0000256" key="1">
    <source>
        <dbReference type="SAM" id="MobiDB-lite"/>
    </source>
</evidence>
<dbReference type="EMBL" id="HBGK01019067">
    <property type="protein sequence ID" value="CAD9280708.1"/>
    <property type="molecule type" value="Transcribed_RNA"/>
</dbReference>
<name>A0A7S1UWJ2_9STRA</name>
<protein>
    <submittedName>
        <fullName evidence="2">Uncharacterized protein</fullName>
    </submittedName>
</protein>
<feature type="region of interest" description="Disordered" evidence="1">
    <location>
        <begin position="81"/>
        <end position="120"/>
    </location>
</feature>